<dbReference type="EC" id="3.1.4.-" evidence="5"/>
<dbReference type="OMA" id="KFHNFRH"/>
<reference evidence="7 8" key="1">
    <citation type="journal article" date="2011" name="Proc. Natl. Acad. Sci. U.S.A.">
        <title>Evolutionary erosion of yeast sex chromosomes by mating-type switching accidents.</title>
        <authorList>
            <person name="Gordon J.L."/>
            <person name="Armisen D."/>
            <person name="Proux-Wera E."/>
            <person name="Oheigeartaigh S.S."/>
            <person name="Byrne K.P."/>
            <person name="Wolfe K.H."/>
        </authorList>
    </citation>
    <scope>NUCLEOTIDE SEQUENCE [LARGE SCALE GENOMIC DNA]</scope>
    <source>
        <strain evidence="8">ATCC 10597 / BCRC 20456 / CBS 421 / NBRC 0211 / NRRL Y-12639</strain>
    </source>
</reference>
<gene>
    <name evidence="7" type="primary">NDAI0A08750</name>
    <name evidence="7" type="ordered locus">NDAI_0A08750</name>
</gene>
<feature type="binding site" evidence="4">
    <location>
        <position position="332"/>
    </location>
    <ligand>
        <name>Zn(2+)</name>
        <dbReference type="ChEBI" id="CHEBI:29105"/>
        <label>2</label>
    </ligand>
</feature>
<dbReference type="GO" id="GO:0046872">
    <property type="term" value="F:metal ion binding"/>
    <property type="evidence" value="ECO:0007669"/>
    <property type="project" value="UniProtKB-KW"/>
</dbReference>
<dbReference type="InterPro" id="IPR036971">
    <property type="entry name" value="PDEase_catalytic_dom_sf"/>
</dbReference>
<keyword evidence="8" id="KW-1185">Reference proteome</keyword>
<comment type="similarity">
    <text evidence="5">Belongs to the cyclic nucleotide phosphodiesterase family.</text>
</comment>
<feature type="binding site" evidence="4">
    <location>
        <position position="331"/>
    </location>
    <ligand>
        <name>Zn(2+)</name>
        <dbReference type="ChEBI" id="CHEBI:29105"/>
        <label>1</label>
    </ligand>
</feature>
<dbReference type="Pfam" id="PF00233">
    <property type="entry name" value="PDEase_I"/>
    <property type="match status" value="1"/>
</dbReference>
<dbReference type="GO" id="GO:0007189">
    <property type="term" value="P:adenylate cyclase-activating G protein-coupled receptor signaling pathway"/>
    <property type="evidence" value="ECO:0007669"/>
    <property type="project" value="EnsemblFungi"/>
</dbReference>
<dbReference type="STRING" id="1071378.G0W5E0"/>
<keyword evidence="2 5" id="KW-0378">Hydrolase</keyword>
<dbReference type="CDD" id="cd00077">
    <property type="entry name" value="HDc"/>
    <property type="match status" value="1"/>
</dbReference>
<dbReference type="InterPro" id="IPR023088">
    <property type="entry name" value="PDEase"/>
</dbReference>
<feature type="binding site" evidence="4">
    <location>
        <position position="332"/>
    </location>
    <ligand>
        <name>Zn(2+)</name>
        <dbReference type="ChEBI" id="CHEBI:29105"/>
        <label>1</label>
    </ligand>
</feature>
<evidence type="ECO:0000313" key="8">
    <source>
        <dbReference type="Proteomes" id="UP000000689"/>
    </source>
</evidence>
<evidence type="ECO:0000259" key="6">
    <source>
        <dbReference type="PROSITE" id="PS51845"/>
    </source>
</evidence>
<evidence type="ECO:0000256" key="3">
    <source>
        <dbReference type="PIRSR" id="PIRSR623088-1"/>
    </source>
</evidence>
<name>G0W5E0_NAUDC</name>
<dbReference type="SUPFAM" id="SSF109604">
    <property type="entry name" value="HD-domain/PDEase-like"/>
    <property type="match status" value="1"/>
</dbReference>
<dbReference type="InterPro" id="IPR002073">
    <property type="entry name" value="PDEase_catalytic_dom"/>
</dbReference>
<dbReference type="SMART" id="SM00471">
    <property type="entry name" value="HDc"/>
    <property type="match status" value="1"/>
</dbReference>
<dbReference type="Proteomes" id="UP000000689">
    <property type="component" value="Chromosome 1"/>
</dbReference>
<protein>
    <recommendedName>
        <fullName evidence="5">Phosphodiesterase</fullName>
        <ecNumber evidence="5">3.1.4.-</ecNumber>
    </recommendedName>
</protein>
<evidence type="ECO:0000313" key="7">
    <source>
        <dbReference type="EMBL" id="CCD23028.1"/>
    </source>
</evidence>
<dbReference type="HOGENOM" id="CLU_028903_0_0_1"/>
<dbReference type="InterPro" id="IPR023174">
    <property type="entry name" value="PDEase_CS"/>
</dbReference>
<dbReference type="RefSeq" id="XP_003668271.1">
    <property type="nucleotide sequence ID" value="XM_003668223.1"/>
</dbReference>
<dbReference type="GeneID" id="11494216"/>
<feature type="binding site" evidence="4">
    <location>
        <position position="298"/>
    </location>
    <ligand>
        <name>Zn(2+)</name>
        <dbReference type="ChEBI" id="CHEBI:29105"/>
        <label>1</label>
    </ligand>
</feature>
<organism evidence="7 8">
    <name type="scientific">Naumovozyma dairenensis (strain ATCC 10597 / BCRC 20456 / CBS 421 / NBRC 0211 / NRRL Y-12639)</name>
    <name type="common">Saccharomyces dairenensis</name>
    <dbReference type="NCBI Taxonomy" id="1071378"/>
    <lineage>
        <taxon>Eukaryota</taxon>
        <taxon>Fungi</taxon>
        <taxon>Dikarya</taxon>
        <taxon>Ascomycota</taxon>
        <taxon>Saccharomycotina</taxon>
        <taxon>Saccharomycetes</taxon>
        <taxon>Saccharomycetales</taxon>
        <taxon>Saccharomycetaceae</taxon>
        <taxon>Naumovozyma</taxon>
    </lineage>
</organism>
<feature type="domain" description="PDEase" evidence="6">
    <location>
        <begin position="217"/>
        <end position="578"/>
    </location>
</feature>
<evidence type="ECO:0000256" key="2">
    <source>
        <dbReference type="ARBA" id="ARBA00022801"/>
    </source>
</evidence>
<evidence type="ECO:0000256" key="5">
    <source>
        <dbReference type="RuleBase" id="RU363067"/>
    </source>
</evidence>
<dbReference type="PANTHER" id="PTHR11347">
    <property type="entry name" value="CYCLIC NUCLEOTIDE PHOSPHODIESTERASE"/>
    <property type="match status" value="1"/>
</dbReference>
<dbReference type="OrthoDB" id="546632at2759"/>
<feature type="binding site" evidence="4">
    <location>
        <position position="446"/>
    </location>
    <ligand>
        <name>Zn(2+)</name>
        <dbReference type="ChEBI" id="CHEBI:29105"/>
        <label>1</label>
    </ligand>
</feature>
<dbReference type="AlphaFoldDB" id="G0W5E0"/>
<dbReference type="PRINTS" id="PR00387">
    <property type="entry name" value="PDIESTERASE1"/>
</dbReference>
<accession>G0W5E0</accession>
<feature type="active site" description="Proton donor" evidence="3">
    <location>
        <position position="294"/>
    </location>
</feature>
<evidence type="ECO:0000256" key="1">
    <source>
        <dbReference type="ARBA" id="ARBA00022723"/>
    </source>
</evidence>
<dbReference type="Gene3D" id="1.10.1300.10">
    <property type="entry name" value="3'5'-cyclic nucleotide phosphodiesterase, catalytic domain"/>
    <property type="match status" value="1"/>
</dbReference>
<dbReference type="InterPro" id="IPR003607">
    <property type="entry name" value="HD/PDEase_dom"/>
</dbReference>
<dbReference type="eggNOG" id="KOG3689">
    <property type="taxonomic scope" value="Eukaryota"/>
</dbReference>
<dbReference type="PROSITE" id="PS00126">
    <property type="entry name" value="PDEASE_I_1"/>
    <property type="match status" value="1"/>
</dbReference>
<dbReference type="PROSITE" id="PS51845">
    <property type="entry name" value="PDEASE_I_2"/>
    <property type="match status" value="1"/>
</dbReference>
<sequence>MSTLFILGAAEVSEKQYFLLEKESSSLFQNRDCFDRILNVSSFNELFLQLYNDRTITLPNLYNYERGVSLILYDPDYCDLLKGDKEKNRNQVPVRQVNDFLNKFFPVLNIIALDYRDEKMLDNFFKNLRQEIIISQDRILRLNHWMYHQNEEDIMIDNSTNDEKSFPGCDTNIYSMLKHLSNSEKLLASTISNDNEENLFANSINDNITFINMLLDPNITKNGNFDEIRYLDLLSTWNFNALELTTKELIICGFVLIRKLIKDTNATELQLSDNHLLFLLFTIESSYHQVNKFHNFRHAIDVMQSTWQLCVNLKLTNKVHILLLTMAAIGHDIGHPGTNNQLFKKFNCLLGIKFNNVSVLERFHKQVFQNLIWNQWSNLMKASVNNMNLINEAILATDMAFHSTYVAKLDEIICHRKNILENPGKQDSLKDVEFGSLISFIIKAADISNVTRSLIVSAKWAFLITLEFKDSCSLEKYHEDYEISTQTLCDDAVKDKLEIKYSDVNYVEKIFNILNSKCITTDDLTKKYPAIPGGQIFFINTFAEEFFTKLAKVFPELQFLSDNVQSNKKFWLNKLNSEN</sequence>
<comment type="cofactor">
    <cofactor evidence="5">
        <name>a divalent metal cation</name>
        <dbReference type="ChEBI" id="CHEBI:60240"/>
    </cofactor>
    <text evidence="5">Binds 2 divalent metal cations per subunit. Site 1 may preferentially bind zinc ions, while site 2 has a preference for magnesium and/or manganese ions.</text>
</comment>
<dbReference type="EMBL" id="HE580267">
    <property type="protein sequence ID" value="CCD23028.1"/>
    <property type="molecule type" value="Genomic_DNA"/>
</dbReference>
<dbReference type="KEGG" id="ndi:NDAI_0A08750"/>
<keyword evidence="1 4" id="KW-0479">Metal-binding</keyword>
<evidence type="ECO:0000256" key="4">
    <source>
        <dbReference type="PIRSR" id="PIRSR623088-3"/>
    </source>
</evidence>
<proteinExistence type="inferred from homology"/>
<dbReference type="GO" id="GO:0004115">
    <property type="term" value="F:3',5'-cyclic-AMP phosphodiesterase activity"/>
    <property type="evidence" value="ECO:0007669"/>
    <property type="project" value="EnsemblFungi"/>
</dbReference>